<accession>A0A7J0DYJ6</accession>
<dbReference type="AlphaFoldDB" id="A0A7J0DYJ6"/>
<proteinExistence type="predicted"/>
<feature type="region of interest" description="Disordered" evidence="1">
    <location>
        <begin position="285"/>
        <end position="324"/>
    </location>
</feature>
<dbReference type="Proteomes" id="UP000585474">
    <property type="component" value="Unassembled WGS sequence"/>
</dbReference>
<sequence length="324" mass="36659">MANTSQALNLEGIIHREMHGIVEQIRIINKINAHLVRHLATNNPHPSTAPVPKDADRSRHAHRSGNQDSYNSHSASQGHSTRRWERSPRRDDQAHRRGDKSTTQNIKDLDARIDAINIGMKAPVTMDALIRQTKLLFKVRVMKVRVSSKFKLPSQLKVYEGKANPMDHLDSYNNLMMLQGYSDEVMCKAFSATLKGPTRVRQKNASYLFTVYHKDGESLKDYVRHFIQVVMKVEDPSDKVVVMAIMEDICLGPLFNSLSKSVSATLSALQSKADKYIAVEELAEAKRRRRGKDDHKRNDSTCHNQITSSFDEIDPLNSNGFTSP</sequence>
<feature type="compositionally biased region" description="Basic and acidic residues" evidence="1">
    <location>
        <begin position="82"/>
        <end position="100"/>
    </location>
</feature>
<reference evidence="3" key="1">
    <citation type="submission" date="2019-07" db="EMBL/GenBank/DDBJ databases">
        <title>De Novo Assembly of kiwifruit Actinidia rufa.</title>
        <authorList>
            <person name="Sugita-Konishi S."/>
            <person name="Sato K."/>
            <person name="Mori E."/>
            <person name="Abe Y."/>
            <person name="Kisaki G."/>
            <person name="Hamano K."/>
            <person name="Suezawa K."/>
            <person name="Otani M."/>
            <person name="Fukuda T."/>
            <person name="Manabe T."/>
            <person name="Gomi K."/>
            <person name="Tabuchi M."/>
            <person name="Akimitsu K."/>
            <person name="Kataoka I."/>
        </authorList>
    </citation>
    <scope>NUCLEOTIDE SEQUENCE [LARGE SCALE GENOMIC DNA]</scope>
    <source>
        <strain evidence="3">cv. Fuchu</strain>
    </source>
</reference>
<feature type="compositionally biased region" description="Basic and acidic residues" evidence="1">
    <location>
        <begin position="291"/>
        <end position="300"/>
    </location>
</feature>
<dbReference type="OrthoDB" id="1752139at2759"/>
<comment type="caution">
    <text evidence="2">The sequence shown here is derived from an EMBL/GenBank/DDBJ whole genome shotgun (WGS) entry which is preliminary data.</text>
</comment>
<evidence type="ECO:0000313" key="3">
    <source>
        <dbReference type="Proteomes" id="UP000585474"/>
    </source>
</evidence>
<dbReference type="EMBL" id="BJWL01000445">
    <property type="protein sequence ID" value="GFS45221.1"/>
    <property type="molecule type" value="Genomic_DNA"/>
</dbReference>
<evidence type="ECO:0000313" key="2">
    <source>
        <dbReference type="EMBL" id="GFS45221.1"/>
    </source>
</evidence>
<feature type="region of interest" description="Disordered" evidence="1">
    <location>
        <begin position="40"/>
        <end position="106"/>
    </location>
</feature>
<feature type="compositionally biased region" description="Polar residues" evidence="1">
    <location>
        <begin position="64"/>
        <end position="79"/>
    </location>
</feature>
<evidence type="ECO:0000256" key="1">
    <source>
        <dbReference type="SAM" id="MobiDB-lite"/>
    </source>
</evidence>
<name>A0A7J0DYJ6_9ERIC</name>
<feature type="compositionally biased region" description="Polar residues" evidence="1">
    <location>
        <begin position="301"/>
        <end position="324"/>
    </location>
</feature>
<gene>
    <name evidence="2" type="ORF">Acr_00g0094950</name>
</gene>
<keyword evidence="3" id="KW-1185">Reference proteome</keyword>
<organism evidence="2 3">
    <name type="scientific">Actinidia rufa</name>
    <dbReference type="NCBI Taxonomy" id="165716"/>
    <lineage>
        <taxon>Eukaryota</taxon>
        <taxon>Viridiplantae</taxon>
        <taxon>Streptophyta</taxon>
        <taxon>Embryophyta</taxon>
        <taxon>Tracheophyta</taxon>
        <taxon>Spermatophyta</taxon>
        <taxon>Magnoliopsida</taxon>
        <taxon>eudicotyledons</taxon>
        <taxon>Gunneridae</taxon>
        <taxon>Pentapetalae</taxon>
        <taxon>asterids</taxon>
        <taxon>Ericales</taxon>
        <taxon>Actinidiaceae</taxon>
        <taxon>Actinidia</taxon>
    </lineage>
</organism>
<protein>
    <submittedName>
        <fullName evidence="2">Uncharacterized protein</fullName>
    </submittedName>
</protein>